<protein>
    <submittedName>
        <fullName evidence="3">Uncharacterized protein</fullName>
    </submittedName>
</protein>
<name>A0A7E4WAZ7_PANRE</name>
<organism evidence="2 3">
    <name type="scientific">Panagrellus redivivus</name>
    <name type="common">Microworm</name>
    <dbReference type="NCBI Taxonomy" id="6233"/>
    <lineage>
        <taxon>Eukaryota</taxon>
        <taxon>Metazoa</taxon>
        <taxon>Ecdysozoa</taxon>
        <taxon>Nematoda</taxon>
        <taxon>Chromadorea</taxon>
        <taxon>Rhabditida</taxon>
        <taxon>Tylenchina</taxon>
        <taxon>Panagrolaimomorpha</taxon>
        <taxon>Panagrolaimoidea</taxon>
        <taxon>Panagrolaimidae</taxon>
        <taxon>Panagrellus</taxon>
    </lineage>
</organism>
<evidence type="ECO:0000256" key="1">
    <source>
        <dbReference type="SAM" id="Phobius"/>
    </source>
</evidence>
<keyword evidence="1" id="KW-0812">Transmembrane</keyword>
<dbReference type="Proteomes" id="UP000492821">
    <property type="component" value="Unassembled WGS sequence"/>
</dbReference>
<feature type="transmembrane region" description="Helical" evidence="1">
    <location>
        <begin position="83"/>
        <end position="100"/>
    </location>
</feature>
<keyword evidence="1" id="KW-1133">Transmembrane helix</keyword>
<accession>A0A7E4WAZ7</accession>
<keyword evidence="1" id="KW-0472">Membrane</keyword>
<dbReference type="AlphaFoldDB" id="A0A7E4WAZ7"/>
<sequence length="108" mass="12210">MAAKKPATEQTKPDTNNIQFSFLNQMRELEDEKNDLLQKQFLVPDEDYFGARDKAAPVVAVDNPVSHVNTTVAPQEPFSLKDLIVFVFQFLYAIYTAIFGNDNKPKTA</sequence>
<dbReference type="WBParaSite" id="Pan_g909.t1">
    <property type="protein sequence ID" value="Pan_g909.t1"/>
    <property type="gene ID" value="Pan_g909"/>
</dbReference>
<proteinExistence type="predicted"/>
<evidence type="ECO:0000313" key="2">
    <source>
        <dbReference type="Proteomes" id="UP000492821"/>
    </source>
</evidence>
<evidence type="ECO:0000313" key="3">
    <source>
        <dbReference type="WBParaSite" id="Pan_g909.t1"/>
    </source>
</evidence>
<reference evidence="2" key="1">
    <citation type="journal article" date="2013" name="Genetics">
        <title>The draft genome and transcriptome of Panagrellus redivivus are shaped by the harsh demands of a free-living lifestyle.</title>
        <authorList>
            <person name="Srinivasan J."/>
            <person name="Dillman A.R."/>
            <person name="Macchietto M.G."/>
            <person name="Heikkinen L."/>
            <person name="Lakso M."/>
            <person name="Fracchia K.M."/>
            <person name="Antoshechkin I."/>
            <person name="Mortazavi A."/>
            <person name="Wong G."/>
            <person name="Sternberg P.W."/>
        </authorList>
    </citation>
    <scope>NUCLEOTIDE SEQUENCE [LARGE SCALE GENOMIC DNA]</scope>
    <source>
        <strain evidence="2">MT8872</strain>
    </source>
</reference>
<reference evidence="3" key="2">
    <citation type="submission" date="2020-10" db="UniProtKB">
        <authorList>
            <consortium name="WormBaseParasite"/>
        </authorList>
    </citation>
    <scope>IDENTIFICATION</scope>
</reference>
<keyword evidence="2" id="KW-1185">Reference proteome</keyword>